<name>A0ABQ9HDP8_9NEOP</name>
<proteinExistence type="predicted"/>
<organism evidence="1 2">
    <name type="scientific">Dryococelus australis</name>
    <dbReference type="NCBI Taxonomy" id="614101"/>
    <lineage>
        <taxon>Eukaryota</taxon>
        <taxon>Metazoa</taxon>
        <taxon>Ecdysozoa</taxon>
        <taxon>Arthropoda</taxon>
        <taxon>Hexapoda</taxon>
        <taxon>Insecta</taxon>
        <taxon>Pterygota</taxon>
        <taxon>Neoptera</taxon>
        <taxon>Polyneoptera</taxon>
        <taxon>Phasmatodea</taxon>
        <taxon>Verophasmatodea</taxon>
        <taxon>Anareolatae</taxon>
        <taxon>Phasmatidae</taxon>
        <taxon>Eurycanthinae</taxon>
        <taxon>Dryococelus</taxon>
    </lineage>
</organism>
<gene>
    <name evidence="1" type="ORF">PR048_014157</name>
</gene>
<protein>
    <submittedName>
        <fullName evidence="1">Uncharacterized protein</fullName>
    </submittedName>
</protein>
<accession>A0ABQ9HDP8</accession>
<evidence type="ECO:0000313" key="1">
    <source>
        <dbReference type="EMBL" id="KAJ8882355.1"/>
    </source>
</evidence>
<dbReference type="Proteomes" id="UP001159363">
    <property type="component" value="Chromosome 4"/>
</dbReference>
<keyword evidence="2" id="KW-1185">Reference proteome</keyword>
<reference evidence="1 2" key="1">
    <citation type="submission" date="2023-02" db="EMBL/GenBank/DDBJ databases">
        <title>LHISI_Scaffold_Assembly.</title>
        <authorList>
            <person name="Stuart O.P."/>
            <person name="Cleave R."/>
            <person name="Magrath M.J.L."/>
            <person name="Mikheyev A.S."/>
        </authorList>
    </citation>
    <scope>NUCLEOTIDE SEQUENCE [LARGE SCALE GENOMIC DNA]</scope>
    <source>
        <strain evidence="1">Daus_M_001</strain>
        <tissue evidence="1">Leg muscle</tissue>
    </source>
</reference>
<comment type="caution">
    <text evidence="1">The sequence shown here is derived from an EMBL/GenBank/DDBJ whole genome shotgun (WGS) entry which is preliminary data.</text>
</comment>
<dbReference type="EMBL" id="JARBHB010000005">
    <property type="protein sequence ID" value="KAJ8882355.1"/>
    <property type="molecule type" value="Genomic_DNA"/>
</dbReference>
<sequence length="466" mass="51803">MNELALPMMLWRMELSTNTDTMNELALPMMLWLQPSRVFDSITDPIPGQVTPGFPPLVIVPDNAAGRRVFSGILRFPRPCIPALLRSQLISRPQEPPKSLSSLECRLLSPRMGKVVMTNYAISEGEKARNEPYRISAGINTSRGPTEYSFLVSVKVNGELGLMSLIDSYNKFHIITSLQTNRPFFFPFILRHFVILEEHTTWDVSHGLASPADGRSTARVGKAITHFSEIFSPCPFSHSPGLKGGVAPSRRSQVRGDTPPPLRGQVYQIVIGAVSRCYNELCAQLVPSTTGGSDRNCQRLPPMLEKDALMHRYLKPLFKRVLYSDKLRLPVELLEPFTNCASSSSRLLANRASARPGQASGRSWGDTSCPSSYLETICSRRWQLVFDDLEVRVVSCTTSLSLARLSGLTLIMSPQLASTLYQCTQCLQRDRRVKYKPGQACVVARTVCLADRPDTPSRGVTIWSSL</sequence>
<evidence type="ECO:0000313" key="2">
    <source>
        <dbReference type="Proteomes" id="UP001159363"/>
    </source>
</evidence>